<keyword evidence="1" id="KW-1133">Transmembrane helix</keyword>
<dbReference type="AlphaFoldDB" id="A0A0A9DEB7"/>
<proteinExistence type="predicted"/>
<reference evidence="2" key="2">
    <citation type="journal article" date="2015" name="Data Brief">
        <title>Shoot transcriptome of the giant reed, Arundo donax.</title>
        <authorList>
            <person name="Barrero R.A."/>
            <person name="Guerrero F.D."/>
            <person name="Moolhuijzen P."/>
            <person name="Goolsby J.A."/>
            <person name="Tidwell J."/>
            <person name="Bellgard S.E."/>
            <person name="Bellgard M.I."/>
        </authorList>
    </citation>
    <scope>NUCLEOTIDE SEQUENCE</scope>
    <source>
        <tissue evidence="2">Shoot tissue taken approximately 20 cm above the soil surface</tissue>
    </source>
</reference>
<keyword evidence="1" id="KW-0472">Membrane</keyword>
<protein>
    <submittedName>
        <fullName evidence="2">Uncharacterized protein</fullName>
    </submittedName>
</protein>
<name>A0A0A9DEB7_ARUDO</name>
<sequence length="40" mass="4618">MPSRDSPQRCYSHKRLESYLLPVLCLLCIIIPAILLCNFP</sequence>
<dbReference type="EMBL" id="GBRH01210951">
    <property type="protein sequence ID" value="JAD86944.1"/>
    <property type="molecule type" value="Transcribed_RNA"/>
</dbReference>
<keyword evidence="1" id="KW-0812">Transmembrane</keyword>
<evidence type="ECO:0000256" key="1">
    <source>
        <dbReference type="SAM" id="Phobius"/>
    </source>
</evidence>
<evidence type="ECO:0000313" key="2">
    <source>
        <dbReference type="EMBL" id="JAD86944.1"/>
    </source>
</evidence>
<organism evidence="2">
    <name type="scientific">Arundo donax</name>
    <name type="common">Giant reed</name>
    <name type="synonym">Donax arundinaceus</name>
    <dbReference type="NCBI Taxonomy" id="35708"/>
    <lineage>
        <taxon>Eukaryota</taxon>
        <taxon>Viridiplantae</taxon>
        <taxon>Streptophyta</taxon>
        <taxon>Embryophyta</taxon>
        <taxon>Tracheophyta</taxon>
        <taxon>Spermatophyta</taxon>
        <taxon>Magnoliopsida</taxon>
        <taxon>Liliopsida</taxon>
        <taxon>Poales</taxon>
        <taxon>Poaceae</taxon>
        <taxon>PACMAD clade</taxon>
        <taxon>Arundinoideae</taxon>
        <taxon>Arundineae</taxon>
        <taxon>Arundo</taxon>
    </lineage>
</organism>
<feature type="transmembrane region" description="Helical" evidence="1">
    <location>
        <begin position="20"/>
        <end position="39"/>
    </location>
</feature>
<reference evidence="2" key="1">
    <citation type="submission" date="2014-09" db="EMBL/GenBank/DDBJ databases">
        <authorList>
            <person name="Magalhaes I.L.F."/>
            <person name="Oliveira U."/>
            <person name="Santos F.R."/>
            <person name="Vidigal T.H.D.A."/>
            <person name="Brescovit A.D."/>
            <person name="Santos A.J."/>
        </authorList>
    </citation>
    <scope>NUCLEOTIDE SEQUENCE</scope>
    <source>
        <tissue evidence="2">Shoot tissue taken approximately 20 cm above the soil surface</tissue>
    </source>
</reference>
<accession>A0A0A9DEB7</accession>